<gene>
    <name evidence="1" type="ORF">C1H46_002253</name>
</gene>
<organism evidence="1 2">
    <name type="scientific">Malus baccata</name>
    <name type="common">Siberian crab apple</name>
    <name type="synonym">Pyrus baccata</name>
    <dbReference type="NCBI Taxonomy" id="106549"/>
    <lineage>
        <taxon>Eukaryota</taxon>
        <taxon>Viridiplantae</taxon>
        <taxon>Streptophyta</taxon>
        <taxon>Embryophyta</taxon>
        <taxon>Tracheophyta</taxon>
        <taxon>Spermatophyta</taxon>
        <taxon>Magnoliopsida</taxon>
        <taxon>eudicotyledons</taxon>
        <taxon>Gunneridae</taxon>
        <taxon>Pentapetalae</taxon>
        <taxon>rosids</taxon>
        <taxon>fabids</taxon>
        <taxon>Rosales</taxon>
        <taxon>Rosaceae</taxon>
        <taxon>Amygdaloideae</taxon>
        <taxon>Maleae</taxon>
        <taxon>Malus</taxon>
    </lineage>
</organism>
<accession>A0A540NNJ2</accession>
<dbReference type="EMBL" id="VIEB01000022">
    <property type="protein sequence ID" value="TQE12183.1"/>
    <property type="molecule type" value="Genomic_DNA"/>
</dbReference>
<evidence type="ECO:0000313" key="1">
    <source>
        <dbReference type="EMBL" id="TQE12183.1"/>
    </source>
</evidence>
<name>A0A540NNJ2_MALBA</name>
<sequence length="69" mass="7856">MTSRWHTSTCSSLNGTSSGRATCINIFRHLMIHKSLLRRVAHRSLRVGRIIGHGSAVIFRSPTIWCFLY</sequence>
<keyword evidence="2" id="KW-1185">Reference proteome</keyword>
<proteinExistence type="predicted"/>
<protein>
    <submittedName>
        <fullName evidence="1">Uncharacterized protein</fullName>
    </submittedName>
</protein>
<reference evidence="1 2" key="1">
    <citation type="journal article" date="2019" name="G3 (Bethesda)">
        <title>Sequencing of a Wild Apple (Malus baccata) Genome Unravels the Differences Between Cultivated and Wild Apple Species Regarding Disease Resistance and Cold Tolerance.</title>
        <authorList>
            <person name="Chen X."/>
        </authorList>
    </citation>
    <scope>NUCLEOTIDE SEQUENCE [LARGE SCALE GENOMIC DNA]</scope>
    <source>
        <strain evidence="2">cv. Shandingzi</strain>
        <tissue evidence="1">Leaves</tissue>
    </source>
</reference>
<comment type="caution">
    <text evidence="1">The sequence shown here is derived from an EMBL/GenBank/DDBJ whole genome shotgun (WGS) entry which is preliminary data.</text>
</comment>
<dbReference type="AlphaFoldDB" id="A0A540NNJ2"/>
<dbReference type="Proteomes" id="UP000315295">
    <property type="component" value="Unassembled WGS sequence"/>
</dbReference>
<evidence type="ECO:0000313" key="2">
    <source>
        <dbReference type="Proteomes" id="UP000315295"/>
    </source>
</evidence>